<keyword evidence="3 6" id="KW-0378">Hydrolase</keyword>
<reference evidence="8" key="1">
    <citation type="journal article" date="2021" name="PeerJ">
        <title>Extensive microbial diversity within the chicken gut microbiome revealed by metagenomics and culture.</title>
        <authorList>
            <person name="Gilroy R."/>
            <person name="Ravi A."/>
            <person name="Getino M."/>
            <person name="Pursley I."/>
            <person name="Horton D.L."/>
            <person name="Alikhan N.F."/>
            <person name="Baker D."/>
            <person name="Gharbi K."/>
            <person name="Hall N."/>
            <person name="Watson M."/>
            <person name="Adriaenssens E.M."/>
            <person name="Foster-Nyarko E."/>
            <person name="Jarju S."/>
            <person name="Secka A."/>
            <person name="Antonio M."/>
            <person name="Oren A."/>
            <person name="Chaudhuri R.R."/>
            <person name="La Ragione R."/>
            <person name="Hildebrand F."/>
            <person name="Pallen M.J."/>
        </authorList>
    </citation>
    <scope>NUCLEOTIDE SEQUENCE</scope>
    <source>
        <strain evidence="8">Gambia15-2214</strain>
    </source>
</reference>
<evidence type="ECO:0000313" key="8">
    <source>
        <dbReference type="EMBL" id="MBU3850958.1"/>
    </source>
</evidence>
<dbReference type="GO" id="GO:0004222">
    <property type="term" value="F:metalloendopeptidase activity"/>
    <property type="evidence" value="ECO:0007669"/>
    <property type="project" value="InterPro"/>
</dbReference>
<evidence type="ECO:0000313" key="9">
    <source>
        <dbReference type="Proteomes" id="UP000823914"/>
    </source>
</evidence>
<dbReference type="PANTHER" id="PTHR22726">
    <property type="entry name" value="METALLOENDOPEPTIDASE OMA1"/>
    <property type="match status" value="1"/>
</dbReference>
<protein>
    <submittedName>
        <fullName evidence="8">M48 family metallopeptidase</fullName>
    </submittedName>
</protein>
<dbReference type="EMBL" id="JAHLFV010000237">
    <property type="protein sequence ID" value="MBU3850958.1"/>
    <property type="molecule type" value="Genomic_DNA"/>
</dbReference>
<dbReference type="GO" id="GO:0016020">
    <property type="term" value="C:membrane"/>
    <property type="evidence" value="ECO:0007669"/>
    <property type="project" value="TreeGrafter"/>
</dbReference>
<keyword evidence="2" id="KW-0479">Metal-binding</keyword>
<dbReference type="InterPro" id="IPR001915">
    <property type="entry name" value="Peptidase_M48"/>
</dbReference>
<evidence type="ECO:0000256" key="4">
    <source>
        <dbReference type="ARBA" id="ARBA00022833"/>
    </source>
</evidence>
<dbReference type="PANTHER" id="PTHR22726:SF1">
    <property type="entry name" value="METALLOENDOPEPTIDASE OMA1, MITOCHONDRIAL"/>
    <property type="match status" value="1"/>
</dbReference>
<name>A0A9E2L377_9SPIR</name>
<evidence type="ECO:0000256" key="5">
    <source>
        <dbReference type="ARBA" id="ARBA00023049"/>
    </source>
</evidence>
<proteinExistence type="inferred from homology"/>
<comment type="caution">
    <text evidence="8">The sequence shown here is derived from an EMBL/GenBank/DDBJ whole genome shotgun (WGS) entry which is preliminary data.</text>
</comment>
<dbReference type="GO" id="GO:0046872">
    <property type="term" value="F:metal ion binding"/>
    <property type="evidence" value="ECO:0007669"/>
    <property type="project" value="UniProtKB-KW"/>
</dbReference>
<keyword evidence="5 6" id="KW-0482">Metalloprotease</keyword>
<evidence type="ECO:0000256" key="6">
    <source>
        <dbReference type="RuleBase" id="RU003983"/>
    </source>
</evidence>
<organism evidence="8 9">
    <name type="scientific">Candidatus Treponema excrementipullorum</name>
    <dbReference type="NCBI Taxonomy" id="2838768"/>
    <lineage>
        <taxon>Bacteria</taxon>
        <taxon>Pseudomonadati</taxon>
        <taxon>Spirochaetota</taxon>
        <taxon>Spirochaetia</taxon>
        <taxon>Spirochaetales</taxon>
        <taxon>Treponemataceae</taxon>
        <taxon>Treponema</taxon>
    </lineage>
</organism>
<comment type="similarity">
    <text evidence="6">Belongs to the peptidase M48 family.</text>
</comment>
<evidence type="ECO:0000256" key="3">
    <source>
        <dbReference type="ARBA" id="ARBA00022801"/>
    </source>
</evidence>
<dbReference type="AlphaFoldDB" id="A0A9E2L377"/>
<dbReference type="GO" id="GO:0051603">
    <property type="term" value="P:proteolysis involved in protein catabolic process"/>
    <property type="evidence" value="ECO:0007669"/>
    <property type="project" value="TreeGrafter"/>
</dbReference>
<evidence type="ECO:0000256" key="1">
    <source>
        <dbReference type="ARBA" id="ARBA00022670"/>
    </source>
</evidence>
<dbReference type="CDD" id="cd07324">
    <property type="entry name" value="M48C_Oma1-like"/>
    <property type="match status" value="1"/>
</dbReference>
<accession>A0A9E2L377</accession>
<keyword evidence="1 6" id="KW-0645">Protease</keyword>
<keyword evidence="4 6" id="KW-0862">Zinc</keyword>
<evidence type="ECO:0000259" key="7">
    <source>
        <dbReference type="Pfam" id="PF01435"/>
    </source>
</evidence>
<reference evidence="8" key="2">
    <citation type="submission" date="2021-04" db="EMBL/GenBank/DDBJ databases">
        <authorList>
            <person name="Gilroy R."/>
        </authorList>
    </citation>
    <scope>NUCLEOTIDE SEQUENCE</scope>
    <source>
        <strain evidence="8">Gambia15-2214</strain>
    </source>
</reference>
<evidence type="ECO:0000256" key="2">
    <source>
        <dbReference type="ARBA" id="ARBA00022723"/>
    </source>
</evidence>
<dbReference type="Gene3D" id="3.30.2010.10">
    <property type="entry name" value="Metalloproteases ('zincins'), catalytic domain"/>
    <property type="match status" value="1"/>
</dbReference>
<dbReference type="InterPro" id="IPR051156">
    <property type="entry name" value="Mito/Outer_Membr_Metalloprot"/>
</dbReference>
<gene>
    <name evidence="8" type="ORF">IAA16_10360</name>
</gene>
<feature type="domain" description="Peptidase M48" evidence="7">
    <location>
        <begin position="104"/>
        <end position="248"/>
    </location>
</feature>
<dbReference type="Pfam" id="PF01435">
    <property type="entry name" value="Peptidase_M48"/>
    <property type="match status" value="1"/>
</dbReference>
<comment type="cofactor">
    <cofactor evidence="6">
        <name>Zn(2+)</name>
        <dbReference type="ChEBI" id="CHEBI:29105"/>
    </cofactor>
    <text evidence="6">Binds 1 zinc ion per subunit.</text>
</comment>
<dbReference type="Proteomes" id="UP000823914">
    <property type="component" value="Unassembled WGS sequence"/>
</dbReference>
<sequence length="249" mass="27029">MKKTVFHTISLLVGGVSLLCMFSCTTMESIFAPVFSASSTSEEKTKQFSTEDCALASDYMAEKIEMIFPVASSEGKNASEYSDELLLNQIAGRLLSQASFTGKIPAPDQIQVAILETDELNSISGGTGYIYITRELLDFATDNSQKAALIAHELAHISLGHTLTKLKTGSEEEIKASAEDCLYFVMGQYTAKYEQEADTLALTMLERAGYNPSAMLLILQKVQGAGVELSPGMDDTHPSVSQRLLKLSK</sequence>